<comment type="catalytic activity">
    <reaction evidence="10">
        <text>ATP + H2O = ADP + phosphate + H(+)</text>
        <dbReference type="Rhea" id="RHEA:13065"/>
        <dbReference type="ChEBI" id="CHEBI:15377"/>
        <dbReference type="ChEBI" id="CHEBI:15378"/>
        <dbReference type="ChEBI" id="CHEBI:30616"/>
        <dbReference type="ChEBI" id="CHEBI:43474"/>
        <dbReference type="ChEBI" id="CHEBI:456216"/>
        <dbReference type="EC" id="5.6.2.4"/>
    </reaction>
</comment>
<dbReference type="EC" id="5.6.2.4" evidence="9"/>
<dbReference type="GO" id="GO:0005634">
    <property type="term" value="C:nucleus"/>
    <property type="evidence" value="ECO:0007669"/>
    <property type="project" value="TreeGrafter"/>
</dbReference>
<dbReference type="SUPFAM" id="SSF52540">
    <property type="entry name" value="P-loop containing nucleoside triphosphate hydrolases"/>
    <property type="match status" value="1"/>
</dbReference>
<feature type="binding site" evidence="11">
    <location>
        <begin position="41"/>
        <end position="48"/>
    </location>
    <ligand>
        <name>ATP</name>
        <dbReference type="ChEBI" id="CHEBI:30616"/>
    </ligand>
</feature>
<reference evidence="14 15" key="1">
    <citation type="submission" date="2016-09" db="EMBL/GenBank/DDBJ databases">
        <title>Extensive genetic diversity and differential bi-allelic expression allows diatom success in the polar Southern Ocean.</title>
        <authorList>
            <consortium name="DOE Joint Genome Institute"/>
            <person name="Mock T."/>
            <person name="Otillar R.P."/>
            <person name="Strauss J."/>
            <person name="Dupont C."/>
            <person name="Frickenhaus S."/>
            <person name="Maumus F."/>
            <person name="Mcmullan M."/>
            <person name="Sanges R."/>
            <person name="Schmutz J."/>
            <person name="Toseland A."/>
            <person name="Valas R."/>
            <person name="Veluchamy A."/>
            <person name="Ward B.J."/>
            <person name="Allen A."/>
            <person name="Barry K."/>
            <person name="Falciatore A."/>
            <person name="Ferrante M."/>
            <person name="Fortunato A.E."/>
            <person name="Gloeckner G."/>
            <person name="Gruber A."/>
            <person name="Hipkin R."/>
            <person name="Janech M."/>
            <person name="Kroth P."/>
            <person name="Leese F."/>
            <person name="Lindquist E."/>
            <person name="Lyon B.R."/>
            <person name="Martin J."/>
            <person name="Mayer C."/>
            <person name="Parker M."/>
            <person name="Quesneville H."/>
            <person name="Raymond J."/>
            <person name="Uhlig C."/>
            <person name="Valentin K.U."/>
            <person name="Worden A.Z."/>
            <person name="Armbrust E.V."/>
            <person name="Bowler C."/>
            <person name="Green B."/>
            <person name="Moulton V."/>
            <person name="Van Oosterhout C."/>
            <person name="Grigoriev I."/>
        </authorList>
    </citation>
    <scope>NUCLEOTIDE SEQUENCE [LARGE SCALE GENOMIC DNA]</scope>
    <source>
        <strain evidence="14 15">CCMP1102</strain>
    </source>
</reference>
<dbReference type="GO" id="GO:0000725">
    <property type="term" value="P:recombinational repair"/>
    <property type="evidence" value="ECO:0007669"/>
    <property type="project" value="TreeGrafter"/>
</dbReference>
<evidence type="ECO:0000259" key="13">
    <source>
        <dbReference type="PROSITE" id="PS51217"/>
    </source>
</evidence>
<dbReference type="InParanoid" id="A0A1E7F3K7"/>
<evidence type="ECO:0000256" key="5">
    <source>
        <dbReference type="ARBA" id="ARBA00022840"/>
    </source>
</evidence>
<keyword evidence="7" id="KW-0413">Isomerase</keyword>
<dbReference type="InterPro" id="IPR000212">
    <property type="entry name" value="DNA_helicase_UvrD/REP"/>
</dbReference>
<dbReference type="InterPro" id="IPR027417">
    <property type="entry name" value="P-loop_NTPase"/>
</dbReference>
<protein>
    <recommendedName>
        <fullName evidence="9">DNA 3'-5' helicase</fullName>
        <ecNumber evidence="9">5.6.2.4</ecNumber>
    </recommendedName>
</protein>
<dbReference type="Gene3D" id="3.40.50.300">
    <property type="entry name" value="P-loop containing nucleotide triphosphate hydrolases"/>
    <property type="match status" value="2"/>
</dbReference>
<keyword evidence="15" id="KW-1185">Reference proteome</keyword>
<dbReference type="KEGG" id="fcy:FRACYDRAFT_156651"/>
<evidence type="ECO:0000313" key="14">
    <source>
        <dbReference type="EMBL" id="OEU12714.1"/>
    </source>
</evidence>
<dbReference type="GO" id="GO:0043138">
    <property type="term" value="F:3'-5' DNA helicase activity"/>
    <property type="evidence" value="ECO:0007669"/>
    <property type="project" value="UniProtKB-EC"/>
</dbReference>
<dbReference type="InterPro" id="IPR014017">
    <property type="entry name" value="DNA_helicase_UvrD-like_C"/>
</dbReference>
<sequence length="643" mass="72868">STMLLRDLNPSQIEAVTQPLRVQHQNDDPSTTSMVVTRVIAGPGSGKTKVLTTRIGYLLQEDPYGKVLAVTFTRKAAGEMKERLERLLQGSTNPKGLERVELGTFHSICAKILRYNATNPQSNLNGQYVIADQSEQLRILNEGLKEQEIDLKASAIKPMQILTAIGKMKEMFAQGQDPFLDQRKQGGGGGGGAGQTMRMARRIYYPYREKLLTNNAVDFDDLILMTRELLTEDIELRERLHKRWPHVLVDEYQDTSKIQMDLIKLLTSSSLFVVGDADQSIYSWRGAHVGSLEEVKIEFESYGKVRTVFLKENYRSTSNIVKAAEKVISYNQRPKMTKIIACEDERAEASFVVDTILNMTMQEDISPGDTVAMLYRTNAQSRYLEEACVQKNLPYVIRGGAGGFYKRAEIKDCLCFLRWIHNGNDEGAILRAMKTPSKGIGEKTYEEFKSYCETVQTYIRQYYPLNERPSPLDVLISMTNNEDEKDYVLPNGTPEAIDFMSKRAINNFLKFSSKMREIRFKAYTEPVDKLLFFIIEELKLMDHLDSISKSKSEFVERRENVQELRNAAKKYATYGPTLKKDGDDTGTNSAEDAFDNESALSNFLDDVALVSDIAEAKEDEENPRLVVNLMTIHASKGTEFDCV</sequence>
<keyword evidence="6" id="KW-0238">DNA-binding</keyword>
<dbReference type="GO" id="GO:0003677">
    <property type="term" value="F:DNA binding"/>
    <property type="evidence" value="ECO:0007669"/>
    <property type="project" value="UniProtKB-KW"/>
</dbReference>
<keyword evidence="5 11" id="KW-0067">ATP-binding</keyword>
<dbReference type="Gene3D" id="1.10.486.10">
    <property type="entry name" value="PCRA, domain 4"/>
    <property type="match status" value="1"/>
</dbReference>
<dbReference type="OrthoDB" id="45462at2759"/>
<comment type="catalytic activity">
    <reaction evidence="8">
        <text>Couples ATP hydrolysis with the unwinding of duplex DNA by translocating in the 3'-5' direction.</text>
        <dbReference type="EC" id="5.6.2.4"/>
    </reaction>
</comment>
<accession>A0A1E7F3K7</accession>
<organism evidence="14 15">
    <name type="scientific">Fragilariopsis cylindrus CCMP1102</name>
    <dbReference type="NCBI Taxonomy" id="635003"/>
    <lineage>
        <taxon>Eukaryota</taxon>
        <taxon>Sar</taxon>
        <taxon>Stramenopiles</taxon>
        <taxon>Ochrophyta</taxon>
        <taxon>Bacillariophyta</taxon>
        <taxon>Bacillariophyceae</taxon>
        <taxon>Bacillariophycidae</taxon>
        <taxon>Bacillariales</taxon>
        <taxon>Bacillariaceae</taxon>
        <taxon>Fragilariopsis</taxon>
    </lineage>
</organism>
<dbReference type="InterPro" id="IPR013986">
    <property type="entry name" value="DExx_box_DNA_helicase_dom_sf"/>
</dbReference>
<keyword evidence="4 11" id="KW-0347">Helicase</keyword>
<feature type="non-terminal residue" evidence="14">
    <location>
        <position position="643"/>
    </location>
</feature>
<proteinExistence type="inferred from homology"/>
<evidence type="ECO:0000313" key="15">
    <source>
        <dbReference type="Proteomes" id="UP000095751"/>
    </source>
</evidence>
<dbReference type="GO" id="GO:0016787">
    <property type="term" value="F:hydrolase activity"/>
    <property type="evidence" value="ECO:0007669"/>
    <property type="project" value="UniProtKB-UniRule"/>
</dbReference>
<dbReference type="GO" id="GO:0005524">
    <property type="term" value="F:ATP binding"/>
    <property type="evidence" value="ECO:0007669"/>
    <property type="project" value="UniProtKB-UniRule"/>
</dbReference>
<dbReference type="Pfam" id="PF13361">
    <property type="entry name" value="UvrD_C"/>
    <property type="match status" value="1"/>
</dbReference>
<dbReference type="CDD" id="cd17932">
    <property type="entry name" value="DEXQc_UvrD"/>
    <property type="match status" value="1"/>
</dbReference>
<evidence type="ECO:0000256" key="4">
    <source>
        <dbReference type="ARBA" id="ARBA00022806"/>
    </source>
</evidence>
<dbReference type="EMBL" id="KV784364">
    <property type="protein sequence ID" value="OEU12714.1"/>
    <property type="molecule type" value="Genomic_DNA"/>
</dbReference>
<feature type="non-terminal residue" evidence="14">
    <location>
        <position position="1"/>
    </location>
</feature>
<dbReference type="PROSITE" id="PS51198">
    <property type="entry name" value="UVRD_HELICASE_ATP_BIND"/>
    <property type="match status" value="1"/>
</dbReference>
<evidence type="ECO:0000256" key="10">
    <source>
        <dbReference type="ARBA" id="ARBA00048988"/>
    </source>
</evidence>
<dbReference type="Gene3D" id="1.10.10.160">
    <property type="match status" value="1"/>
</dbReference>
<dbReference type="Pfam" id="PF00580">
    <property type="entry name" value="UvrD-helicase"/>
    <property type="match status" value="1"/>
</dbReference>
<keyword evidence="2 11" id="KW-0547">Nucleotide-binding</keyword>
<dbReference type="PANTHER" id="PTHR11070:SF2">
    <property type="entry name" value="ATP-DEPENDENT DNA HELICASE SRS2"/>
    <property type="match status" value="1"/>
</dbReference>
<feature type="domain" description="UvrD-like helicase ATP-binding" evidence="12">
    <location>
        <begin position="20"/>
        <end position="317"/>
    </location>
</feature>
<dbReference type="AlphaFoldDB" id="A0A1E7F3K7"/>
<dbReference type="Proteomes" id="UP000095751">
    <property type="component" value="Unassembled WGS sequence"/>
</dbReference>
<feature type="domain" description="UvrD-like helicase C-terminal" evidence="13">
    <location>
        <begin position="306"/>
        <end position="637"/>
    </location>
</feature>
<evidence type="ECO:0000256" key="7">
    <source>
        <dbReference type="ARBA" id="ARBA00023235"/>
    </source>
</evidence>
<evidence type="ECO:0000259" key="12">
    <source>
        <dbReference type="PROSITE" id="PS51198"/>
    </source>
</evidence>
<evidence type="ECO:0000256" key="8">
    <source>
        <dbReference type="ARBA" id="ARBA00034617"/>
    </source>
</evidence>
<dbReference type="InterPro" id="IPR014016">
    <property type="entry name" value="UvrD-like_ATP-bd"/>
</dbReference>
<dbReference type="PROSITE" id="PS51217">
    <property type="entry name" value="UVRD_HELICASE_CTER"/>
    <property type="match status" value="1"/>
</dbReference>
<name>A0A1E7F3K7_9STRA</name>
<keyword evidence="3 11" id="KW-0378">Hydrolase</keyword>
<evidence type="ECO:0000256" key="3">
    <source>
        <dbReference type="ARBA" id="ARBA00022801"/>
    </source>
</evidence>
<evidence type="ECO:0000256" key="11">
    <source>
        <dbReference type="PROSITE-ProRule" id="PRU00560"/>
    </source>
</evidence>
<evidence type="ECO:0000256" key="1">
    <source>
        <dbReference type="ARBA" id="ARBA00009922"/>
    </source>
</evidence>
<evidence type="ECO:0000256" key="6">
    <source>
        <dbReference type="ARBA" id="ARBA00023125"/>
    </source>
</evidence>
<gene>
    <name evidence="14" type="primary">UvrD</name>
    <name evidence="14" type="ORF">FRACYDRAFT_156651</name>
</gene>
<dbReference type="PANTHER" id="PTHR11070">
    <property type="entry name" value="UVRD / RECB / PCRA DNA HELICASE FAMILY MEMBER"/>
    <property type="match status" value="1"/>
</dbReference>
<comment type="similarity">
    <text evidence="1">Belongs to the helicase family. UvrD subfamily.</text>
</comment>
<evidence type="ECO:0000256" key="2">
    <source>
        <dbReference type="ARBA" id="ARBA00022741"/>
    </source>
</evidence>
<evidence type="ECO:0000256" key="9">
    <source>
        <dbReference type="ARBA" id="ARBA00034808"/>
    </source>
</evidence>